<protein>
    <submittedName>
        <fullName evidence="3">Wzy polymerase domain-containing protein</fullName>
    </submittedName>
</protein>
<feature type="transmembrane region" description="Helical" evidence="1">
    <location>
        <begin position="45"/>
        <end position="64"/>
    </location>
</feature>
<feature type="transmembrane region" description="Helical" evidence="1">
    <location>
        <begin position="200"/>
        <end position="217"/>
    </location>
</feature>
<evidence type="ECO:0000313" key="3">
    <source>
        <dbReference type="EMBL" id="WBA08918.1"/>
    </source>
</evidence>
<gene>
    <name evidence="3" type="ORF">N8M53_01445</name>
</gene>
<dbReference type="AlphaFoldDB" id="A0AA47KLE3"/>
<feature type="transmembrane region" description="Helical" evidence="1">
    <location>
        <begin position="76"/>
        <end position="94"/>
    </location>
</feature>
<reference evidence="3" key="1">
    <citation type="submission" date="2022-09" db="EMBL/GenBank/DDBJ databases">
        <authorList>
            <person name="Li Z.-J."/>
        </authorList>
    </citation>
    <scope>NUCLEOTIDE SEQUENCE</scope>
    <source>
        <strain evidence="3">TGB11</strain>
    </source>
</reference>
<dbReference type="RefSeq" id="WP_269579215.1">
    <property type="nucleotide sequence ID" value="NZ_CP114588.1"/>
</dbReference>
<organism evidence="3 4">
    <name type="scientific">Salinivibrio kushneri</name>
    <dbReference type="NCBI Taxonomy" id="1908198"/>
    <lineage>
        <taxon>Bacteria</taxon>
        <taxon>Pseudomonadati</taxon>
        <taxon>Pseudomonadota</taxon>
        <taxon>Gammaproteobacteria</taxon>
        <taxon>Vibrionales</taxon>
        <taxon>Vibrionaceae</taxon>
        <taxon>Salinivibrio</taxon>
    </lineage>
</organism>
<proteinExistence type="predicted"/>
<accession>A0AA47KLE3</accession>
<evidence type="ECO:0000259" key="2">
    <source>
        <dbReference type="Pfam" id="PF11846"/>
    </source>
</evidence>
<sequence>MTSALPQSRVIRKPLTTPFLLALAALWLICLPLYSVSLPLVGIRHPAAALSLLTLAFTLGFACLEIVRQHTWRASRLTWMLGLATGLAIVPYFYPHAEALNSGYAMAALILSLGFFSSLQQFVFNHSQRQKLLGVFLLASWLAVLSVLGNQSPPGMGPFMFNNWVPHLPPAVTHTLLLTGLTLAAYILAREPSGRYRHPVSQSLLAVTPLIFIPVLAMQGQPLLLLFALCAIVLQQAYLGRFASRRQHKAWLVAVCLGAILAIFSLSGQDSWQWLSAGEQRALLLAWQQWQTTPFFGVGMGNGKQALLLLSASQPGHLGPVSLPSALLFWLLEGGLLIGLGYVLVIIALGVRILRAPSGTRRILIALVLPPLTGLMIYPVSGTQWFNGILLLLWLYWLDNLTSKYRRYPVLTHDYSQRVASRTMITALVIATLVCLSSVYLANRYLRDSLLSSQRFALYQQHPWWQQKLAHAQQSRQFQANLARLSEAERQQHLNQLLRQVAQRPRFAGYQHAYQVALQIGDRQRARDIQQEARYLYPNAAKVWTIRHTLPENTTP</sequence>
<keyword evidence="1" id="KW-1133">Transmembrane helix</keyword>
<feature type="transmembrane region" description="Helical" evidence="1">
    <location>
        <begin position="223"/>
        <end position="243"/>
    </location>
</feature>
<feature type="transmembrane region" description="Helical" evidence="1">
    <location>
        <begin position="423"/>
        <end position="442"/>
    </location>
</feature>
<dbReference type="Proteomes" id="UP001164748">
    <property type="component" value="Chromosome"/>
</dbReference>
<keyword evidence="1" id="KW-0812">Transmembrane</keyword>
<feature type="domain" description="Virulence factor membrane-bound polymerase C-terminal" evidence="2">
    <location>
        <begin position="390"/>
        <end position="545"/>
    </location>
</feature>
<feature type="transmembrane region" description="Helical" evidence="1">
    <location>
        <begin position="327"/>
        <end position="351"/>
    </location>
</feature>
<evidence type="ECO:0000313" key="4">
    <source>
        <dbReference type="Proteomes" id="UP001164748"/>
    </source>
</evidence>
<evidence type="ECO:0000256" key="1">
    <source>
        <dbReference type="SAM" id="Phobius"/>
    </source>
</evidence>
<name>A0AA47KLE3_9GAMM</name>
<feature type="transmembrane region" description="Helical" evidence="1">
    <location>
        <begin position="131"/>
        <end position="148"/>
    </location>
</feature>
<feature type="transmembrane region" description="Helical" evidence="1">
    <location>
        <begin position="168"/>
        <end position="188"/>
    </location>
</feature>
<dbReference type="EMBL" id="CP114588">
    <property type="protein sequence ID" value="WBA08918.1"/>
    <property type="molecule type" value="Genomic_DNA"/>
</dbReference>
<feature type="transmembrane region" description="Helical" evidence="1">
    <location>
        <begin position="363"/>
        <end position="379"/>
    </location>
</feature>
<keyword evidence="1" id="KW-0472">Membrane</keyword>
<feature type="transmembrane region" description="Helical" evidence="1">
    <location>
        <begin position="250"/>
        <end position="268"/>
    </location>
</feature>
<feature type="transmembrane region" description="Helical" evidence="1">
    <location>
        <begin position="100"/>
        <end position="119"/>
    </location>
</feature>
<dbReference type="InterPro" id="IPR021797">
    <property type="entry name" value="Wzy_C_2"/>
</dbReference>
<dbReference type="Pfam" id="PF11846">
    <property type="entry name" value="Wzy_C_2"/>
    <property type="match status" value="1"/>
</dbReference>